<organism evidence="1 2">
    <name type="scientific">Favolaschia claudopus</name>
    <dbReference type="NCBI Taxonomy" id="2862362"/>
    <lineage>
        <taxon>Eukaryota</taxon>
        <taxon>Fungi</taxon>
        <taxon>Dikarya</taxon>
        <taxon>Basidiomycota</taxon>
        <taxon>Agaricomycotina</taxon>
        <taxon>Agaricomycetes</taxon>
        <taxon>Agaricomycetidae</taxon>
        <taxon>Agaricales</taxon>
        <taxon>Marasmiineae</taxon>
        <taxon>Mycenaceae</taxon>
        <taxon>Favolaschia</taxon>
    </lineage>
</organism>
<gene>
    <name evidence="1" type="ORF">R3P38DRAFT_220502</name>
</gene>
<accession>A0AAV9ZTA0</accession>
<evidence type="ECO:0000313" key="2">
    <source>
        <dbReference type="Proteomes" id="UP001362999"/>
    </source>
</evidence>
<name>A0AAV9ZTA0_9AGAR</name>
<sequence length="415" mass="45189">MSTFIRPLPSPPSSAAVQAVPFSDCGISFSWSSTSNTSVTNQSFLVRFPIGIEFPKASGAPRMLKARRREGRIFTHSPSSSVSSLDSSSSFGSILKADFFTPPSTPTEISEQTVQLASSETKIMPPVTPTPKKTRSKPANIIIPHTTPTAVVSSPIPSTVVTPITTAPSTVTVSSTPREVLCTSPLQTPLSPLSPNRRIHTPNARIRKIAKLQRTLGENVPLELVFPTSKPDSTSLPSILPFRPAPKPTKRAKLLTGESVIQRVLPKRSRSPPCPPKSPEWPLTPTPDCTLNVDVHNRTAVGLHYALGLNSLPTRTAPAPAPLHAALVVPKSPPPFSNTFKVDDVSWERARQDAMEATRSTGRKAKRVLGGVRKAEAVEANGRGTWRKKENTWSGEWNVEDMEELQVRLRRLRRL</sequence>
<comment type="caution">
    <text evidence="1">The sequence shown here is derived from an EMBL/GenBank/DDBJ whole genome shotgun (WGS) entry which is preliminary data.</text>
</comment>
<evidence type="ECO:0000313" key="1">
    <source>
        <dbReference type="EMBL" id="KAK6992085.1"/>
    </source>
</evidence>
<dbReference type="Proteomes" id="UP001362999">
    <property type="component" value="Unassembled WGS sequence"/>
</dbReference>
<dbReference type="EMBL" id="JAWWNJ010000113">
    <property type="protein sequence ID" value="KAK6992085.1"/>
    <property type="molecule type" value="Genomic_DNA"/>
</dbReference>
<proteinExistence type="predicted"/>
<protein>
    <submittedName>
        <fullName evidence="1">Uncharacterized protein</fullName>
    </submittedName>
</protein>
<keyword evidence="2" id="KW-1185">Reference proteome</keyword>
<reference evidence="1 2" key="1">
    <citation type="journal article" date="2024" name="J Genomics">
        <title>Draft genome sequencing and assembly of Favolaschia claudopus CIRM-BRFM 2984 isolated from oak limbs.</title>
        <authorList>
            <person name="Navarro D."/>
            <person name="Drula E."/>
            <person name="Chaduli D."/>
            <person name="Cazenave R."/>
            <person name="Ahrendt S."/>
            <person name="Wang J."/>
            <person name="Lipzen A."/>
            <person name="Daum C."/>
            <person name="Barry K."/>
            <person name="Grigoriev I.V."/>
            <person name="Favel A."/>
            <person name="Rosso M.N."/>
            <person name="Martin F."/>
        </authorList>
    </citation>
    <scope>NUCLEOTIDE SEQUENCE [LARGE SCALE GENOMIC DNA]</scope>
    <source>
        <strain evidence="1 2">CIRM-BRFM 2984</strain>
    </source>
</reference>
<dbReference type="AlphaFoldDB" id="A0AAV9ZTA0"/>